<dbReference type="SUPFAM" id="SSF48726">
    <property type="entry name" value="Immunoglobulin"/>
    <property type="match status" value="9"/>
</dbReference>
<dbReference type="SMART" id="SM00409">
    <property type="entry name" value="IG"/>
    <property type="match status" value="9"/>
</dbReference>
<dbReference type="InterPro" id="IPR052051">
    <property type="entry name" value="TCR_complex_component"/>
</dbReference>
<feature type="domain" description="Ig-like" evidence="10">
    <location>
        <begin position="42"/>
        <end position="118"/>
    </location>
</feature>
<keyword evidence="4" id="KW-0391">Immunity</keyword>
<evidence type="ECO:0000256" key="6">
    <source>
        <dbReference type="ARBA" id="ARBA00023157"/>
    </source>
</evidence>
<protein>
    <submittedName>
        <fullName evidence="11">Putative immune-type receptor 15a</fullName>
    </submittedName>
</protein>
<keyword evidence="7" id="KW-0325">Glycoprotein</keyword>
<dbReference type="AlphaFoldDB" id="A0A8J4WTD6"/>
<evidence type="ECO:0000313" key="12">
    <source>
        <dbReference type="Proteomes" id="UP000727407"/>
    </source>
</evidence>
<dbReference type="InterPro" id="IPR013106">
    <property type="entry name" value="Ig_V-set"/>
</dbReference>
<keyword evidence="8" id="KW-1133">Transmembrane helix</keyword>
<keyword evidence="8" id="KW-0812">Transmembrane</keyword>
<comment type="caution">
    <text evidence="11">The sequence shown here is derived from an EMBL/GenBank/DDBJ whole genome shotgun (WGS) entry which is preliminary data.</text>
</comment>
<feature type="transmembrane region" description="Helical" evidence="8">
    <location>
        <begin position="985"/>
        <end position="1009"/>
    </location>
</feature>
<proteinExistence type="predicted"/>
<evidence type="ECO:0000256" key="3">
    <source>
        <dbReference type="ARBA" id="ARBA00022729"/>
    </source>
</evidence>
<dbReference type="Proteomes" id="UP000727407">
    <property type="component" value="Unassembled WGS sequence"/>
</dbReference>
<evidence type="ECO:0000259" key="10">
    <source>
        <dbReference type="PROSITE" id="PS50835"/>
    </source>
</evidence>
<organism evidence="11 12">
    <name type="scientific">Clarias magur</name>
    <name type="common">Asian catfish</name>
    <name type="synonym">Macropteronotus magur</name>
    <dbReference type="NCBI Taxonomy" id="1594786"/>
    <lineage>
        <taxon>Eukaryota</taxon>
        <taxon>Metazoa</taxon>
        <taxon>Chordata</taxon>
        <taxon>Craniata</taxon>
        <taxon>Vertebrata</taxon>
        <taxon>Euteleostomi</taxon>
        <taxon>Actinopterygii</taxon>
        <taxon>Neopterygii</taxon>
        <taxon>Teleostei</taxon>
        <taxon>Ostariophysi</taxon>
        <taxon>Siluriformes</taxon>
        <taxon>Clariidae</taxon>
        <taxon>Clarias</taxon>
    </lineage>
</organism>
<dbReference type="SMART" id="SM00408">
    <property type="entry name" value="IGc2"/>
    <property type="match status" value="3"/>
</dbReference>
<dbReference type="GO" id="GO:0009617">
    <property type="term" value="P:response to bacterium"/>
    <property type="evidence" value="ECO:0007669"/>
    <property type="project" value="TreeGrafter"/>
</dbReference>
<dbReference type="PROSITE" id="PS50835">
    <property type="entry name" value="IG_LIKE"/>
    <property type="match status" value="9"/>
</dbReference>
<feature type="domain" description="Ig-like" evidence="10">
    <location>
        <begin position="646"/>
        <end position="739"/>
    </location>
</feature>
<feature type="chain" id="PRO_5035301900" evidence="9">
    <location>
        <begin position="26"/>
        <end position="1212"/>
    </location>
</feature>
<feature type="domain" description="Ig-like" evidence="10">
    <location>
        <begin position="1048"/>
        <end position="1141"/>
    </location>
</feature>
<evidence type="ECO:0000256" key="4">
    <source>
        <dbReference type="ARBA" id="ARBA00022859"/>
    </source>
</evidence>
<dbReference type="PANTHER" id="PTHR19433">
    <property type="entry name" value="T-CELL RECEPTOR ALPHA CHAIN V REGION-RELATED"/>
    <property type="match status" value="1"/>
</dbReference>
<keyword evidence="6" id="KW-1015">Disulfide bond</keyword>
<evidence type="ECO:0000256" key="5">
    <source>
        <dbReference type="ARBA" id="ARBA00023136"/>
    </source>
</evidence>
<sequence length="1212" mass="133188">MPYTGLVLQWMWIILMLFNTFASSAQTNSTNQPNSVITAGVGDNVTLHCFRLKEDNTDSIIWYKQQIGQKPHVIVQVRSEPVYEDGFNAPKFSIEKENKGCHLKIAKVEPSDEAMYYCGYIYFFTRFTNGTFLSVKGKPDLSVSVSQSGVSDSVPAGASVTLQCSVLSESRAAELQVLWFRAAPPQSHPQIIYTHHNSSHQCESGSPTHTCVYNFSKNILSHSDTGTYYCAVAACGRIIFGNGTRVQLNDGDVKVSVSQSGVSDSVPAGASVTLQCSVLSESRAAELQVLWFRAAPPQSHPQIIYTHHNSGHQCESGSPTHTCVYNFSKNILSHSDTGTYYCAVAVCGKIIFGNGTRVQLEKIPKFDKAQSGSAQSQTESLISQPDKEISVNIGDSTALRCCISEKVVGVIAWFKQPSRKQPEMIVKLFKNVGDRIDIEFQNPRYQTEKHSNCIKMTITKINESDEAMYFCALMRPDIVFADGTHLKIKGDHVTITPETPNPPLYDNSVVCEPSTHINTTNMNTHEKTASSAQTNSTNQPNSVITAGVGDNVTLHCFRLKEDNTDSIIWYKQQIGQKPHVIVQVRSEPVYEDGFNAPKFSIEKENKGCHLKIAKVEPSDEAMYYCGYIYFFTRFTNGTFLSVKGKPDVKVSVSQSSVSDSVPAGASVTLQCSVLSESRAAELQVLWFRAAPPPSHPQIIYTHHNSGHQCESGSPTHTCVYNFSKNILSHSDTGTYYCAVAVCGKIIFGNGTRVQLDSEQINDVHQPNPMITAGVGDDVTLRCFRLRVQYSGAIVWYKQEIGHEPSLMLTDRQLPDKFTSPRFSIEKNKNSSHLKIANVQLSDEAMYYCGFVSFTITYGKGTFLSVKGKPDLSVSVSQSGVSDSVPAGASVTLQCSVLSESRAAELQVLWFRAAPPQSHPQIIYTHHNSSHQCESGSPTHTCVYNFSKNILSHSDTGTYYCAVAACGRIIFGNGTRVQLEGPVDSVVMYLAVALGVCVVVIFALICFVTCKERNNVKPKQGSVTDKSFNQDCNNVELNYSALYFNESDEDVNVSVSQSGVSDSVPAGASVTLQCSVLSESRAAELQVLWFRAAPPQSHPQIIYTHHNSSHQCESGSPTHTCVYNFSKNILSLNDTGTYYCAVAVCGKIIFGNGTRVQLENFPGQSGKTTPQSCRVSDIHTELFIRLINWWLCVGLCSNPASTSSRWRQIGSTQ</sequence>
<evidence type="ECO:0000256" key="7">
    <source>
        <dbReference type="ARBA" id="ARBA00023180"/>
    </source>
</evidence>
<gene>
    <name evidence="11" type="ORF">DAT39_020091</name>
</gene>
<comment type="subcellular location">
    <subcellularLocation>
        <location evidence="1">Cell membrane</location>
    </subcellularLocation>
</comment>
<dbReference type="GO" id="GO:0002376">
    <property type="term" value="P:immune system process"/>
    <property type="evidence" value="ECO:0007669"/>
    <property type="project" value="UniProtKB-KW"/>
</dbReference>
<feature type="domain" description="Ig-like" evidence="10">
    <location>
        <begin position="775"/>
        <end position="848"/>
    </location>
</feature>
<evidence type="ECO:0000256" key="2">
    <source>
        <dbReference type="ARBA" id="ARBA00022475"/>
    </source>
</evidence>
<name>A0A8J4WTD6_CLAMG</name>
<keyword evidence="2" id="KW-1003">Cell membrane</keyword>
<feature type="domain" description="Ig-like" evidence="10">
    <location>
        <begin position="869"/>
        <end position="962"/>
    </location>
</feature>
<dbReference type="GO" id="GO:0005886">
    <property type="term" value="C:plasma membrane"/>
    <property type="evidence" value="ECO:0007669"/>
    <property type="project" value="UniProtKB-SubCell"/>
</dbReference>
<dbReference type="InterPro" id="IPR003599">
    <property type="entry name" value="Ig_sub"/>
</dbReference>
<dbReference type="SMART" id="SM00406">
    <property type="entry name" value="IGv"/>
    <property type="match status" value="9"/>
</dbReference>
<evidence type="ECO:0000256" key="1">
    <source>
        <dbReference type="ARBA" id="ARBA00004236"/>
    </source>
</evidence>
<dbReference type="Pfam" id="PF07686">
    <property type="entry name" value="V-set"/>
    <property type="match status" value="9"/>
</dbReference>
<dbReference type="CDD" id="cd00099">
    <property type="entry name" value="IgV"/>
    <property type="match status" value="7"/>
</dbReference>
<dbReference type="EMBL" id="QNUK01000710">
    <property type="protein sequence ID" value="KAF5890207.1"/>
    <property type="molecule type" value="Genomic_DNA"/>
</dbReference>
<reference evidence="11" key="1">
    <citation type="submission" date="2020-07" db="EMBL/GenBank/DDBJ databases">
        <title>Clarias magur genome sequencing, assembly and annotation.</title>
        <authorList>
            <person name="Kushwaha B."/>
            <person name="Kumar R."/>
            <person name="Das P."/>
            <person name="Joshi C.G."/>
            <person name="Kumar D."/>
            <person name="Nagpure N.S."/>
            <person name="Pandey M."/>
            <person name="Agarwal S."/>
            <person name="Srivastava S."/>
            <person name="Singh M."/>
            <person name="Sahoo L."/>
            <person name="Jayasankar P."/>
            <person name="Meher P.K."/>
            <person name="Koringa P.G."/>
            <person name="Iquebal M.A."/>
            <person name="Das S.P."/>
            <person name="Bit A."/>
            <person name="Patnaik S."/>
            <person name="Patel N."/>
            <person name="Shah T.M."/>
            <person name="Hinsu A."/>
            <person name="Jena J.K."/>
        </authorList>
    </citation>
    <scope>NUCLEOTIDE SEQUENCE</scope>
    <source>
        <strain evidence="11">CIFAMagur01</strain>
        <tissue evidence="11">Testis</tissue>
    </source>
</reference>
<keyword evidence="3 9" id="KW-0732">Signal</keyword>
<accession>A0A8J4WTD6</accession>
<keyword evidence="11" id="KW-0675">Receptor</keyword>
<feature type="domain" description="Ig-like" evidence="10">
    <location>
        <begin position="139"/>
        <end position="232"/>
    </location>
</feature>
<feature type="signal peptide" evidence="9">
    <location>
        <begin position="1"/>
        <end position="25"/>
    </location>
</feature>
<evidence type="ECO:0000256" key="8">
    <source>
        <dbReference type="SAM" id="Phobius"/>
    </source>
</evidence>
<evidence type="ECO:0000313" key="11">
    <source>
        <dbReference type="EMBL" id="KAF5890207.1"/>
    </source>
</evidence>
<dbReference type="Gene3D" id="2.60.40.10">
    <property type="entry name" value="Immunoglobulins"/>
    <property type="match status" value="9"/>
</dbReference>
<feature type="domain" description="Ig-like" evidence="10">
    <location>
        <begin position="549"/>
        <end position="625"/>
    </location>
</feature>
<feature type="domain" description="Ig-like" evidence="10">
    <location>
        <begin position="364"/>
        <end position="471"/>
    </location>
</feature>
<dbReference type="InterPro" id="IPR007110">
    <property type="entry name" value="Ig-like_dom"/>
</dbReference>
<dbReference type="OrthoDB" id="6370831at2759"/>
<feature type="domain" description="Ig-like" evidence="10">
    <location>
        <begin position="253"/>
        <end position="344"/>
    </location>
</feature>
<dbReference type="InterPro" id="IPR003598">
    <property type="entry name" value="Ig_sub2"/>
</dbReference>
<keyword evidence="5 8" id="KW-0472">Membrane</keyword>
<dbReference type="InterPro" id="IPR036179">
    <property type="entry name" value="Ig-like_dom_sf"/>
</dbReference>
<keyword evidence="12" id="KW-1185">Reference proteome</keyword>
<evidence type="ECO:0000256" key="9">
    <source>
        <dbReference type="SAM" id="SignalP"/>
    </source>
</evidence>
<dbReference type="InterPro" id="IPR013783">
    <property type="entry name" value="Ig-like_fold"/>
</dbReference>